<name>A0A833SEQ2_9CERV</name>
<dbReference type="InterPro" id="IPR037231">
    <property type="entry name" value="NAP-like_sf"/>
</dbReference>
<dbReference type="EMBL" id="WMHW01002557">
    <property type="protein sequence ID" value="KAF4008564.1"/>
    <property type="molecule type" value="Genomic_DNA"/>
</dbReference>
<dbReference type="Gene3D" id="3.30.1120.90">
    <property type="entry name" value="Nucleosome assembly protein"/>
    <property type="match status" value="1"/>
</dbReference>
<keyword evidence="3" id="KW-1185">Reference proteome</keyword>
<sequence>MESETGSGEGGISPGSWILVEELRHPTHHCMITLSFQRNRYFQNEVIVKKYLINITGYRVSRSTPIQWHQGFERKAYSRRNHNSSVNFFNWLSDHSFTGSDQIAEVNIKDLWPNPLQYYVRRKAPA</sequence>
<evidence type="ECO:0000256" key="1">
    <source>
        <dbReference type="ARBA" id="ARBA00009947"/>
    </source>
</evidence>
<dbReference type="SUPFAM" id="SSF143113">
    <property type="entry name" value="NAP-like"/>
    <property type="match status" value="1"/>
</dbReference>
<dbReference type="InterPro" id="IPR002164">
    <property type="entry name" value="NAP_family"/>
</dbReference>
<dbReference type="PANTHER" id="PTHR11875">
    <property type="entry name" value="TESTIS-SPECIFIC Y-ENCODED PROTEIN"/>
    <property type="match status" value="1"/>
</dbReference>
<dbReference type="Proteomes" id="UP000631465">
    <property type="component" value="Unassembled WGS sequence"/>
</dbReference>
<dbReference type="GO" id="GO:0006334">
    <property type="term" value="P:nucleosome assembly"/>
    <property type="evidence" value="ECO:0007669"/>
    <property type="project" value="InterPro"/>
</dbReference>
<dbReference type="GO" id="GO:0005634">
    <property type="term" value="C:nucleus"/>
    <property type="evidence" value="ECO:0007669"/>
    <property type="project" value="InterPro"/>
</dbReference>
<organism evidence="2 3">
    <name type="scientific">Cervus hanglu yarkandensis</name>
    <name type="common">Yarkand deer</name>
    <dbReference type="NCBI Taxonomy" id="84702"/>
    <lineage>
        <taxon>Eukaryota</taxon>
        <taxon>Metazoa</taxon>
        <taxon>Chordata</taxon>
        <taxon>Craniata</taxon>
        <taxon>Vertebrata</taxon>
        <taxon>Euteleostomi</taxon>
        <taxon>Mammalia</taxon>
        <taxon>Eutheria</taxon>
        <taxon>Laurasiatheria</taxon>
        <taxon>Artiodactyla</taxon>
        <taxon>Ruminantia</taxon>
        <taxon>Pecora</taxon>
        <taxon>Cervidae</taxon>
        <taxon>Cervinae</taxon>
        <taxon>Cervus</taxon>
    </lineage>
</organism>
<evidence type="ECO:0008006" key="4">
    <source>
        <dbReference type="Google" id="ProtNLM"/>
    </source>
</evidence>
<evidence type="ECO:0000313" key="2">
    <source>
        <dbReference type="EMBL" id="KAF4008564.1"/>
    </source>
</evidence>
<comment type="similarity">
    <text evidence="1">Belongs to the nucleosome assembly protein (NAP) family.</text>
</comment>
<proteinExistence type="inferred from homology"/>
<gene>
    <name evidence="2" type="ORF">G4228_020322</name>
</gene>
<evidence type="ECO:0000313" key="3">
    <source>
        <dbReference type="Proteomes" id="UP000631465"/>
    </source>
</evidence>
<comment type="caution">
    <text evidence="2">The sequence shown here is derived from an EMBL/GenBank/DDBJ whole genome shotgun (WGS) entry which is preliminary data.</text>
</comment>
<accession>A0A833SEQ2</accession>
<dbReference type="AlphaFoldDB" id="A0A833SEQ2"/>
<protein>
    <recommendedName>
        <fullName evidence="4">Testis-specific protein</fullName>
    </recommendedName>
</protein>
<reference evidence="2 3" key="1">
    <citation type="submission" date="2019-10" db="EMBL/GenBank/DDBJ databases">
        <title>Chromosome-level genome assembly of Tarim red deer.</title>
        <authorList>
            <person name="Ba H."/>
        </authorList>
    </citation>
    <scope>NUCLEOTIDE SEQUENCE [LARGE SCALE GENOMIC DNA]</scope>
    <source>
        <strain evidence="2">CEY-2017</strain>
        <tissue evidence="2">Blood</tissue>
    </source>
</reference>